<evidence type="ECO:0000256" key="9">
    <source>
        <dbReference type="ARBA" id="ARBA00023065"/>
    </source>
</evidence>
<keyword evidence="11" id="KW-0407">Ion channel</keyword>
<dbReference type="GO" id="GO:0005886">
    <property type="term" value="C:plasma membrane"/>
    <property type="evidence" value="ECO:0007669"/>
    <property type="project" value="UniProtKB-SubCell"/>
</dbReference>
<evidence type="ECO:0000256" key="1">
    <source>
        <dbReference type="ARBA" id="ARBA00004610"/>
    </source>
</evidence>
<evidence type="ECO:0000256" key="10">
    <source>
        <dbReference type="ARBA" id="ARBA00023136"/>
    </source>
</evidence>
<dbReference type="WBParaSite" id="PSU_v2.g14791.t1">
    <property type="protein sequence ID" value="PSU_v2.g14791.t1"/>
    <property type="gene ID" value="PSU_v2.g14791"/>
</dbReference>
<evidence type="ECO:0000313" key="13">
    <source>
        <dbReference type="WBParaSite" id="PSU_v2.g14791.t1"/>
    </source>
</evidence>
<keyword evidence="10" id="KW-0472">Membrane</keyword>
<proteinExistence type="predicted"/>
<keyword evidence="12" id="KW-1185">Reference proteome</keyword>
<dbReference type="Pfam" id="PF00876">
    <property type="entry name" value="Innexin"/>
    <property type="match status" value="1"/>
</dbReference>
<reference evidence="13" key="1">
    <citation type="submission" date="2022-11" db="UniProtKB">
        <authorList>
            <consortium name="WormBaseParasite"/>
        </authorList>
    </citation>
    <scope>IDENTIFICATION</scope>
</reference>
<dbReference type="PANTHER" id="PTHR11893">
    <property type="entry name" value="INNEXIN"/>
    <property type="match status" value="1"/>
</dbReference>
<evidence type="ECO:0000256" key="7">
    <source>
        <dbReference type="ARBA" id="ARBA00022949"/>
    </source>
</evidence>
<keyword evidence="6" id="KW-0303">Gap junction</keyword>
<comment type="subcellular location">
    <subcellularLocation>
        <location evidence="1">Cell junction</location>
        <location evidence="1">Gap junction</location>
    </subcellularLocation>
    <subcellularLocation>
        <location evidence="2">Cell membrane</location>
        <topology evidence="2">Multi-pass membrane protein</topology>
    </subcellularLocation>
</comment>
<dbReference type="GO" id="GO:0034220">
    <property type="term" value="P:monoatomic ion transmembrane transport"/>
    <property type="evidence" value="ECO:0007669"/>
    <property type="project" value="UniProtKB-KW"/>
</dbReference>
<evidence type="ECO:0000256" key="8">
    <source>
        <dbReference type="ARBA" id="ARBA00022989"/>
    </source>
</evidence>
<evidence type="ECO:0000256" key="11">
    <source>
        <dbReference type="ARBA" id="ARBA00023303"/>
    </source>
</evidence>
<dbReference type="PANTHER" id="PTHR11893:SF21">
    <property type="entry name" value="INNEXIN EAT-5"/>
    <property type="match status" value="1"/>
</dbReference>
<dbReference type="Proteomes" id="UP000887577">
    <property type="component" value="Unplaced"/>
</dbReference>
<evidence type="ECO:0000313" key="12">
    <source>
        <dbReference type="Proteomes" id="UP000887577"/>
    </source>
</evidence>
<keyword evidence="9" id="KW-0406">Ion transport</keyword>
<accession>A0A914Y7R5</accession>
<dbReference type="GO" id="GO:0005921">
    <property type="term" value="C:gap junction"/>
    <property type="evidence" value="ECO:0007669"/>
    <property type="project" value="UniProtKB-SubCell"/>
</dbReference>
<keyword evidence="7" id="KW-0965">Cell junction</keyword>
<evidence type="ECO:0000256" key="5">
    <source>
        <dbReference type="ARBA" id="ARBA00022692"/>
    </source>
</evidence>
<name>A0A914Y7R5_9BILA</name>
<evidence type="ECO:0000256" key="4">
    <source>
        <dbReference type="ARBA" id="ARBA00022475"/>
    </source>
</evidence>
<keyword evidence="5" id="KW-0812">Transmembrane</keyword>
<dbReference type="GO" id="GO:0005243">
    <property type="term" value="F:gap junction channel activity"/>
    <property type="evidence" value="ECO:0007669"/>
    <property type="project" value="TreeGrafter"/>
</dbReference>
<evidence type="ECO:0000256" key="6">
    <source>
        <dbReference type="ARBA" id="ARBA00022868"/>
    </source>
</evidence>
<dbReference type="AlphaFoldDB" id="A0A914Y7R5"/>
<evidence type="ECO:0000256" key="3">
    <source>
        <dbReference type="ARBA" id="ARBA00022448"/>
    </source>
</evidence>
<protein>
    <submittedName>
        <fullName evidence="13">Uncharacterized protein</fullName>
    </submittedName>
</protein>
<dbReference type="InterPro" id="IPR000990">
    <property type="entry name" value="Innexin"/>
</dbReference>
<keyword evidence="8" id="KW-1133">Transmembrane helix</keyword>
<keyword evidence="3" id="KW-0813">Transport</keyword>
<keyword evidence="4" id="KW-1003">Cell membrane</keyword>
<evidence type="ECO:0000256" key="2">
    <source>
        <dbReference type="ARBA" id="ARBA00004651"/>
    </source>
</evidence>
<sequence>MALEAGFFYLPVIFWSQMNTKSGLNISNIVKIVQKVDSTETAEREKAVDTICRYIEDSVRLQKVRREGSSYTDQYLTMGLLHGSYLAK</sequence>
<organism evidence="12 13">
    <name type="scientific">Panagrolaimus superbus</name>
    <dbReference type="NCBI Taxonomy" id="310955"/>
    <lineage>
        <taxon>Eukaryota</taxon>
        <taxon>Metazoa</taxon>
        <taxon>Ecdysozoa</taxon>
        <taxon>Nematoda</taxon>
        <taxon>Chromadorea</taxon>
        <taxon>Rhabditida</taxon>
        <taxon>Tylenchina</taxon>
        <taxon>Panagrolaimomorpha</taxon>
        <taxon>Panagrolaimoidea</taxon>
        <taxon>Panagrolaimidae</taxon>
        <taxon>Panagrolaimus</taxon>
    </lineage>
</organism>